<evidence type="ECO:0000313" key="12">
    <source>
        <dbReference type="EMBL" id="KYO65519.1"/>
    </source>
</evidence>
<proteinExistence type="inferred from homology"/>
<reference evidence="12 13" key="1">
    <citation type="submission" date="2015-12" db="EMBL/GenBank/DDBJ databases">
        <title>Draft genome of Thermovenabulum gondwanense isolated from a red thermophilic microbial mat colonisisng an outflow channel of a bore well.</title>
        <authorList>
            <person name="Patel B.K."/>
        </authorList>
    </citation>
    <scope>NUCLEOTIDE SEQUENCE [LARGE SCALE GENOMIC DNA]</scope>
    <source>
        <strain evidence="12 13">R270</strain>
    </source>
</reference>
<dbReference type="GO" id="GO:0008652">
    <property type="term" value="P:amino acid biosynthetic process"/>
    <property type="evidence" value="ECO:0007669"/>
    <property type="project" value="UniProtKB-KW"/>
</dbReference>
<feature type="binding site" evidence="8 10">
    <location>
        <position position="79"/>
    </location>
    <ligand>
        <name>substrate</name>
    </ligand>
</feature>
<dbReference type="STRING" id="520767.ATZ99_15550"/>
<dbReference type="SUPFAM" id="SSF52304">
    <property type="entry name" value="Type II 3-dehydroquinate dehydratase"/>
    <property type="match status" value="1"/>
</dbReference>
<keyword evidence="6 8" id="KW-0057">Aromatic amino acid biosynthesis</keyword>
<dbReference type="UniPathway" id="UPA00053">
    <property type="reaction ID" value="UER00086"/>
</dbReference>
<dbReference type="NCBIfam" id="NF003805">
    <property type="entry name" value="PRK05395.1-2"/>
    <property type="match status" value="1"/>
</dbReference>
<dbReference type="PANTHER" id="PTHR21272">
    <property type="entry name" value="CATABOLIC 3-DEHYDROQUINASE"/>
    <property type="match status" value="1"/>
</dbReference>
<comment type="catalytic activity">
    <reaction evidence="1 8">
        <text>3-dehydroquinate = 3-dehydroshikimate + H2O</text>
        <dbReference type="Rhea" id="RHEA:21096"/>
        <dbReference type="ChEBI" id="CHEBI:15377"/>
        <dbReference type="ChEBI" id="CHEBI:16630"/>
        <dbReference type="ChEBI" id="CHEBI:32364"/>
        <dbReference type="EC" id="4.2.1.10"/>
    </reaction>
</comment>
<dbReference type="Proteomes" id="UP000075737">
    <property type="component" value="Unassembled WGS sequence"/>
</dbReference>
<keyword evidence="8" id="KW-0028">Amino-acid biosynthesis</keyword>
<dbReference type="InterPro" id="IPR036441">
    <property type="entry name" value="DHquinase_II_sf"/>
</dbReference>
<evidence type="ECO:0000256" key="2">
    <source>
        <dbReference type="ARBA" id="ARBA00004902"/>
    </source>
</evidence>
<accession>A0A162MEY0</accession>
<dbReference type="PANTHER" id="PTHR21272:SF3">
    <property type="entry name" value="CATABOLIC 3-DEHYDROQUINASE"/>
    <property type="match status" value="1"/>
</dbReference>
<dbReference type="EMBL" id="LOHZ01000033">
    <property type="protein sequence ID" value="KYO65519.1"/>
    <property type="molecule type" value="Genomic_DNA"/>
</dbReference>
<dbReference type="GO" id="GO:0009423">
    <property type="term" value="P:chorismate biosynthetic process"/>
    <property type="evidence" value="ECO:0007669"/>
    <property type="project" value="UniProtKB-UniRule"/>
</dbReference>
<evidence type="ECO:0000256" key="6">
    <source>
        <dbReference type="ARBA" id="ARBA00023141"/>
    </source>
</evidence>
<dbReference type="GO" id="GO:0009073">
    <property type="term" value="P:aromatic amino acid family biosynthetic process"/>
    <property type="evidence" value="ECO:0007669"/>
    <property type="project" value="UniProtKB-KW"/>
</dbReference>
<comment type="function">
    <text evidence="8">Catalyzes a trans-dehydration via an enolate intermediate.</text>
</comment>
<dbReference type="GO" id="GO:0003855">
    <property type="term" value="F:3-dehydroquinate dehydratase activity"/>
    <property type="evidence" value="ECO:0007669"/>
    <property type="project" value="UniProtKB-UniRule"/>
</dbReference>
<evidence type="ECO:0000256" key="9">
    <source>
        <dbReference type="PIRSR" id="PIRSR001399-1"/>
    </source>
</evidence>
<evidence type="ECO:0000256" key="4">
    <source>
        <dbReference type="ARBA" id="ARBA00011193"/>
    </source>
</evidence>
<dbReference type="NCBIfam" id="NF003807">
    <property type="entry name" value="PRK05395.1-4"/>
    <property type="match status" value="1"/>
</dbReference>
<feature type="binding site" evidence="8 10">
    <location>
        <position position="86"/>
    </location>
    <ligand>
        <name>substrate</name>
    </ligand>
</feature>
<evidence type="ECO:0000256" key="8">
    <source>
        <dbReference type="HAMAP-Rule" id="MF_00169"/>
    </source>
</evidence>
<feature type="binding site" evidence="8 10">
    <location>
        <begin position="100"/>
        <end position="101"/>
    </location>
    <ligand>
        <name>substrate</name>
    </ligand>
</feature>
<dbReference type="InterPro" id="IPR001874">
    <property type="entry name" value="DHquinase_II"/>
</dbReference>
<dbReference type="RefSeq" id="WP_068748674.1">
    <property type="nucleotide sequence ID" value="NZ_LOHZ01000033.1"/>
</dbReference>
<comment type="subunit">
    <text evidence="4 8">Homododecamer.</text>
</comment>
<dbReference type="EC" id="4.2.1.10" evidence="5 8"/>
<gene>
    <name evidence="12" type="primary">yqhS</name>
    <name evidence="8" type="synonym">aroQ</name>
    <name evidence="12" type="ORF">ATZ99_15550</name>
</gene>
<keyword evidence="7 8" id="KW-0456">Lyase</keyword>
<feature type="site" description="Transition state stabilizer" evidence="8 11">
    <location>
        <position position="17"/>
    </location>
</feature>
<evidence type="ECO:0000313" key="13">
    <source>
        <dbReference type="Proteomes" id="UP000075737"/>
    </source>
</evidence>
<dbReference type="NCBIfam" id="TIGR01088">
    <property type="entry name" value="aroQ"/>
    <property type="match status" value="1"/>
</dbReference>
<name>A0A162MEY0_9FIRM</name>
<dbReference type="NCBIfam" id="NF003806">
    <property type="entry name" value="PRK05395.1-3"/>
    <property type="match status" value="1"/>
</dbReference>
<comment type="pathway">
    <text evidence="2 8">Metabolic intermediate biosynthesis; chorismate biosynthesis; chorismate from D-erythrose 4-phosphate and phosphoenolpyruvate: step 3/7.</text>
</comment>
<dbReference type="CDD" id="cd00466">
    <property type="entry name" value="DHQase_II"/>
    <property type="match status" value="1"/>
</dbReference>
<organism evidence="12 13">
    <name type="scientific">Thermovenabulum gondwanense</name>
    <dbReference type="NCBI Taxonomy" id="520767"/>
    <lineage>
        <taxon>Bacteria</taxon>
        <taxon>Bacillati</taxon>
        <taxon>Bacillota</taxon>
        <taxon>Clostridia</taxon>
        <taxon>Thermosediminibacterales</taxon>
        <taxon>Thermosediminibacteraceae</taxon>
        <taxon>Thermovenabulum</taxon>
    </lineage>
</organism>
<dbReference type="HAMAP" id="MF_00169">
    <property type="entry name" value="AroQ"/>
    <property type="match status" value="1"/>
</dbReference>
<evidence type="ECO:0000256" key="7">
    <source>
        <dbReference type="ARBA" id="ARBA00023239"/>
    </source>
</evidence>
<feature type="binding site" evidence="8 10">
    <location>
        <position position="73"/>
    </location>
    <ligand>
        <name>substrate</name>
    </ligand>
</feature>
<dbReference type="PIRSF" id="PIRSF001399">
    <property type="entry name" value="DHquinase_II"/>
    <property type="match status" value="1"/>
</dbReference>
<feature type="active site" description="Proton donor" evidence="8 9">
    <location>
        <position position="99"/>
    </location>
</feature>
<dbReference type="InterPro" id="IPR018509">
    <property type="entry name" value="DHquinase_II_CS"/>
</dbReference>
<evidence type="ECO:0000256" key="5">
    <source>
        <dbReference type="ARBA" id="ARBA00012060"/>
    </source>
</evidence>
<feature type="active site" description="Proton acceptor" evidence="8 9">
    <location>
        <position position="22"/>
    </location>
</feature>
<sequence>MKILVIHGPNLNLLGTREPHIYGMTTLEEINKMIMKKARELDVEVRIVQYNSEGDIIDEIQSAKEWACGIVINAGAYTHYSIAIRDALCSADLPAVEVHVSNTFSREKFRHKSVISPVVNGVIVGLGPYGYLYALDYLVNNARVNTAKT</sequence>
<dbReference type="AlphaFoldDB" id="A0A162MEY0"/>
<comment type="similarity">
    <text evidence="3 8">Belongs to the type-II 3-dehydroquinase family.</text>
</comment>
<evidence type="ECO:0000256" key="1">
    <source>
        <dbReference type="ARBA" id="ARBA00001864"/>
    </source>
</evidence>
<dbReference type="OrthoDB" id="9790793at2"/>
<keyword evidence="13" id="KW-1185">Reference proteome</keyword>
<protein>
    <recommendedName>
        <fullName evidence="5 8">3-dehydroquinate dehydratase</fullName>
        <shortName evidence="8">3-dehydroquinase</shortName>
        <ecNumber evidence="5 8">4.2.1.10</ecNumber>
    </recommendedName>
    <alternativeName>
        <fullName evidence="8">Type II DHQase</fullName>
    </alternativeName>
</protein>
<feature type="binding site" evidence="8 10">
    <location>
        <position position="110"/>
    </location>
    <ligand>
        <name>substrate</name>
    </ligand>
</feature>
<dbReference type="PROSITE" id="PS01029">
    <property type="entry name" value="DEHYDROQUINASE_II"/>
    <property type="match status" value="1"/>
</dbReference>
<dbReference type="PATRIC" id="fig|520767.4.peg.1664"/>
<evidence type="ECO:0000256" key="11">
    <source>
        <dbReference type="PIRSR" id="PIRSR001399-3"/>
    </source>
</evidence>
<dbReference type="GO" id="GO:0019631">
    <property type="term" value="P:quinate catabolic process"/>
    <property type="evidence" value="ECO:0007669"/>
    <property type="project" value="TreeGrafter"/>
</dbReference>
<dbReference type="Pfam" id="PF01220">
    <property type="entry name" value="DHquinase_II"/>
    <property type="match status" value="1"/>
</dbReference>
<comment type="caution">
    <text evidence="12">The sequence shown here is derived from an EMBL/GenBank/DDBJ whole genome shotgun (WGS) entry which is preliminary data.</text>
</comment>
<evidence type="ECO:0000256" key="10">
    <source>
        <dbReference type="PIRSR" id="PIRSR001399-2"/>
    </source>
</evidence>
<evidence type="ECO:0000256" key="3">
    <source>
        <dbReference type="ARBA" id="ARBA00011037"/>
    </source>
</evidence>
<dbReference type="Gene3D" id="3.40.50.9100">
    <property type="entry name" value="Dehydroquinase, class II"/>
    <property type="match status" value="1"/>
</dbReference>